<keyword evidence="1" id="KW-0677">Repeat</keyword>
<sequence>MRHFPQLVILISLLFGCTEKNSDNEALAREVLPLYKADFDSISTLARPEKLIHELTASGIIRKNLTIDTSLLHEISRSEPVIQHKGHEYSTSEMKLYSLAAALKLQADTNREYEVVFAANSDLSGGDLKEVRTSGGIDECKKVCMQEPKCHGFTFATKRHKNTAIHGKCWLKSRGYTFEESELYDSGLKGSKSPP</sequence>
<dbReference type="Gene3D" id="3.50.4.10">
    <property type="entry name" value="Hepatocyte Growth Factor"/>
    <property type="match status" value="1"/>
</dbReference>
<reference evidence="4 5" key="1">
    <citation type="journal article" date="2022" name="IScience">
        <title>An ultrasensitive nanofiber-based assay for enzymatic hydrolysis and deep-sea microbial degradation of cellulose.</title>
        <authorList>
            <person name="Tsudome M."/>
            <person name="Tachioka M."/>
            <person name="Miyazaki M."/>
            <person name="Uchimura K."/>
            <person name="Tsuda M."/>
            <person name="Takaki Y."/>
            <person name="Deguchi S."/>
        </authorList>
    </citation>
    <scope>NUCLEOTIDE SEQUENCE [LARGE SCALE GENOMIC DNA]</scope>
    <source>
        <strain evidence="4 5">GE09</strain>
    </source>
</reference>
<keyword evidence="2" id="KW-1015">Disulfide bond</keyword>
<dbReference type="KEGG" id="marq:MARGE09_P1266"/>
<dbReference type="EMBL" id="AP023086">
    <property type="protein sequence ID" value="BCD97066.1"/>
    <property type="molecule type" value="Genomic_DNA"/>
</dbReference>
<evidence type="ECO:0000256" key="1">
    <source>
        <dbReference type="ARBA" id="ARBA00022737"/>
    </source>
</evidence>
<evidence type="ECO:0000259" key="3">
    <source>
        <dbReference type="SMART" id="SM00223"/>
    </source>
</evidence>
<feature type="domain" description="Apple" evidence="3">
    <location>
        <begin position="117"/>
        <end position="191"/>
    </location>
</feature>
<evidence type="ECO:0000256" key="2">
    <source>
        <dbReference type="ARBA" id="ARBA00023157"/>
    </source>
</evidence>
<keyword evidence="5" id="KW-1185">Reference proteome</keyword>
<dbReference type="SMART" id="SM00223">
    <property type="entry name" value="APPLE"/>
    <property type="match status" value="1"/>
</dbReference>
<name>A0AAN2BJL8_9GAMM</name>
<dbReference type="InterPro" id="IPR000177">
    <property type="entry name" value="Apple"/>
</dbReference>
<accession>A0AAN2BJL8</accession>
<dbReference type="GO" id="GO:0006508">
    <property type="term" value="P:proteolysis"/>
    <property type="evidence" value="ECO:0007669"/>
    <property type="project" value="InterPro"/>
</dbReference>
<dbReference type="PROSITE" id="PS51257">
    <property type="entry name" value="PROKAR_LIPOPROTEIN"/>
    <property type="match status" value="1"/>
</dbReference>
<protein>
    <recommendedName>
        <fullName evidence="3">Apple domain-containing protein</fullName>
    </recommendedName>
</protein>
<dbReference type="AlphaFoldDB" id="A0AAN2BJL8"/>
<organism evidence="4 5">
    <name type="scientific">Marinagarivorans cellulosilyticus</name>
    <dbReference type="NCBI Taxonomy" id="2721545"/>
    <lineage>
        <taxon>Bacteria</taxon>
        <taxon>Pseudomonadati</taxon>
        <taxon>Pseudomonadota</taxon>
        <taxon>Gammaproteobacteria</taxon>
        <taxon>Cellvibrionales</taxon>
        <taxon>Cellvibrionaceae</taxon>
        <taxon>Marinagarivorans</taxon>
    </lineage>
</organism>
<dbReference type="Pfam" id="PF14295">
    <property type="entry name" value="PAN_4"/>
    <property type="match status" value="1"/>
</dbReference>
<evidence type="ECO:0000313" key="5">
    <source>
        <dbReference type="Proteomes" id="UP001320119"/>
    </source>
</evidence>
<proteinExistence type="predicted"/>
<evidence type="ECO:0000313" key="4">
    <source>
        <dbReference type="EMBL" id="BCD97066.1"/>
    </source>
</evidence>
<dbReference type="GO" id="GO:0005576">
    <property type="term" value="C:extracellular region"/>
    <property type="evidence" value="ECO:0007669"/>
    <property type="project" value="InterPro"/>
</dbReference>
<dbReference type="RefSeq" id="WP_236986542.1">
    <property type="nucleotide sequence ID" value="NZ_AP023086.1"/>
</dbReference>
<dbReference type="Proteomes" id="UP001320119">
    <property type="component" value="Chromosome"/>
</dbReference>
<dbReference type="InterPro" id="IPR003609">
    <property type="entry name" value="Pan_app"/>
</dbReference>
<gene>
    <name evidence="4" type="ORF">MARGE09_P1266</name>
</gene>